<dbReference type="PANTHER" id="PTHR34047:SF8">
    <property type="entry name" value="PROTEIN YKFC"/>
    <property type="match status" value="1"/>
</dbReference>
<reference evidence="3" key="1">
    <citation type="journal article" date="2009" name="ISME J.">
        <title>The genome sequence of the psychrophilic archaeon, Methanococcoides burtonii: the role of genome evolution in cold adaptation.</title>
        <authorList>
            <person name="Allen M.A."/>
            <person name="Lauro F.M."/>
            <person name="Williams T.J."/>
            <person name="Burg D."/>
            <person name="Siddiqui K.S."/>
            <person name="De Francisci D."/>
            <person name="Chong K.W."/>
            <person name="Pilak O."/>
            <person name="Chew H.H."/>
            <person name="De Maere M.Z."/>
            <person name="Ting L."/>
            <person name="Katrib M."/>
            <person name="Ng C."/>
            <person name="Sowers K.R."/>
            <person name="Galperin M.Y."/>
            <person name="Anderson I.J."/>
            <person name="Ivanova N."/>
            <person name="Dalin E."/>
            <person name="Martinez M."/>
            <person name="Lapidus A."/>
            <person name="Hauser L."/>
            <person name="Land M."/>
            <person name="Thomas T."/>
            <person name="Cavicchioli R."/>
        </authorList>
    </citation>
    <scope>NUCLEOTIDE SEQUENCE [LARGE SCALE GENOMIC DNA]</scope>
    <source>
        <strain evidence="3">DSM 6242 / NBRC 107633 / OCM 468 / ACE-M</strain>
    </source>
</reference>
<dbReference type="InterPro" id="IPR051083">
    <property type="entry name" value="GrpII_Intron_Splice-Mob/Def"/>
</dbReference>
<dbReference type="CDD" id="cd01651">
    <property type="entry name" value="RT_G2_intron"/>
    <property type="match status" value="1"/>
</dbReference>
<dbReference type="PROSITE" id="PS50878">
    <property type="entry name" value="RT_POL"/>
    <property type="match status" value="1"/>
</dbReference>
<dbReference type="Pfam" id="PF00078">
    <property type="entry name" value="RVT_1"/>
    <property type="match status" value="1"/>
</dbReference>
<dbReference type="Pfam" id="PF08388">
    <property type="entry name" value="GIIM"/>
    <property type="match status" value="1"/>
</dbReference>
<dbReference type="InterPro" id="IPR043502">
    <property type="entry name" value="DNA/RNA_pol_sf"/>
</dbReference>
<keyword evidence="2" id="KW-0695">RNA-directed DNA polymerase</keyword>
<sequence length="592" mass="68043">MQTYSMVSKRMNEGITMNVRISNTPNNEAEALSGHAELNGEKLTDMLNWNFINWSSVESHVNRIQVRITKAVINKNWNLVKKLSYLLTHSHYAKLLAVRKVIRNKGRRTAGIDGEFWSTPVSKVNAARSLSDKRYKAKPLKRIFIEKYGSDKKRPLGIPTMYDRAMQALYALALDPIAEVTADKRSFGFRKFRSTHDACSQIFGTISKKDSAQCILEGDIKGCFDNISHQWLIDNIPMDKSILKQFLKAGFVYENSLFPTKAGTPQGGIISPILANMTLDGIEGVLADKYHRGVSGKITTRQRAKHKVNFVRYADDFIVTAKTKEIAEEAKELIKNFLTDRGLELSDEKTLITHIDDGFDFLGWNVRKYKGKLLIKPSKKSIKKVTEKISNTIKDGKTWTQEDLISKLNPIITGWSNYHQGVASKETFSLIDFKIWNILWKWAKRRHPMKSRTWIAHKYWHPKGTRKWVFSTMKNQLKLMSDKMIVRNPQIKLDKNPYTDTEYFVERKLNQGSKKLLGKFKTVWKNQKGKCPFCNLLIDINNGGEERPLHHKNGNHDDNGITNLVYAHVYCHRQYHANNPKITVARQGLRDA</sequence>
<evidence type="ECO:0000313" key="2">
    <source>
        <dbReference type="EMBL" id="ABE52915.1"/>
    </source>
</evidence>
<evidence type="ECO:0000313" key="3">
    <source>
        <dbReference type="Proteomes" id="UP000001979"/>
    </source>
</evidence>
<keyword evidence="2" id="KW-0808">Transferase</keyword>
<protein>
    <submittedName>
        <fullName evidence="2">RNA-directed DNA polymerase</fullName>
        <ecNumber evidence="2">2.7.7.49</ecNumber>
    </submittedName>
</protein>
<name>Q12UG1_METBU</name>
<proteinExistence type="predicted"/>
<dbReference type="HOGENOM" id="CLU_013584_15_4_2"/>
<dbReference type="Pfam" id="PF13655">
    <property type="entry name" value="RVT_N"/>
    <property type="match status" value="1"/>
</dbReference>
<keyword evidence="3" id="KW-1185">Reference proteome</keyword>
<dbReference type="EC" id="2.7.7.49" evidence="2"/>
<dbReference type="PANTHER" id="PTHR34047">
    <property type="entry name" value="NUCLEAR INTRON MATURASE 1, MITOCHONDRIAL-RELATED"/>
    <property type="match status" value="1"/>
</dbReference>
<dbReference type="GO" id="GO:0003964">
    <property type="term" value="F:RNA-directed DNA polymerase activity"/>
    <property type="evidence" value="ECO:0007669"/>
    <property type="project" value="UniProtKB-KW"/>
</dbReference>
<dbReference type="SMART" id="SM00507">
    <property type="entry name" value="HNHc"/>
    <property type="match status" value="1"/>
</dbReference>
<organism evidence="2 3">
    <name type="scientific">Methanococcoides burtonii (strain DSM 6242 / NBRC 107633 / OCM 468 / ACE-M)</name>
    <dbReference type="NCBI Taxonomy" id="259564"/>
    <lineage>
        <taxon>Archaea</taxon>
        <taxon>Methanobacteriati</taxon>
        <taxon>Methanobacteriota</taxon>
        <taxon>Stenosarchaea group</taxon>
        <taxon>Methanomicrobia</taxon>
        <taxon>Methanosarcinales</taxon>
        <taxon>Methanosarcinaceae</taxon>
        <taxon>Methanococcoides</taxon>
    </lineage>
</organism>
<dbReference type="InterPro" id="IPR030931">
    <property type="entry name" value="Group_II_RT_mat"/>
</dbReference>
<dbReference type="NCBIfam" id="TIGR04416">
    <property type="entry name" value="group_II_RT_mat"/>
    <property type="match status" value="1"/>
</dbReference>
<keyword evidence="2" id="KW-0548">Nucleotidyltransferase</keyword>
<feature type="domain" description="Reverse transcriptase" evidence="1">
    <location>
        <begin position="126"/>
        <end position="366"/>
    </location>
</feature>
<accession>Q12UG1</accession>
<dbReference type="AlphaFoldDB" id="Q12UG1"/>
<dbReference type="STRING" id="259564.Mbur_2039"/>
<dbReference type="EMBL" id="CP000300">
    <property type="protein sequence ID" value="ABE52915.1"/>
    <property type="molecule type" value="Genomic_DNA"/>
</dbReference>
<gene>
    <name evidence="2" type="ordered locus">Mbur_2039</name>
</gene>
<dbReference type="InterPro" id="IPR013597">
    <property type="entry name" value="Mat_intron_G2"/>
</dbReference>
<dbReference type="SUPFAM" id="SSF56672">
    <property type="entry name" value="DNA/RNA polymerases"/>
    <property type="match status" value="1"/>
</dbReference>
<dbReference type="InterPro" id="IPR003615">
    <property type="entry name" value="HNH_nuc"/>
</dbReference>
<dbReference type="KEGG" id="mbu:Mbur_2039"/>
<dbReference type="Proteomes" id="UP000001979">
    <property type="component" value="Chromosome"/>
</dbReference>
<dbReference type="InterPro" id="IPR000477">
    <property type="entry name" value="RT_dom"/>
</dbReference>
<evidence type="ECO:0000259" key="1">
    <source>
        <dbReference type="PROSITE" id="PS50878"/>
    </source>
</evidence>
<dbReference type="CDD" id="cd00085">
    <property type="entry name" value="HNHc"/>
    <property type="match status" value="1"/>
</dbReference>
<dbReference type="InterPro" id="IPR025960">
    <property type="entry name" value="RVT_N"/>
</dbReference>